<dbReference type="Pfam" id="PF05016">
    <property type="entry name" value="ParE_toxin"/>
    <property type="match status" value="1"/>
</dbReference>
<evidence type="ECO:0000256" key="1">
    <source>
        <dbReference type="ARBA" id="ARBA00022649"/>
    </source>
</evidence>
<keyword evidence="3" id="KW-1185">Reference proteome</keyword>
<gene>
    <name evidence="2" type="ORF">G3O08_10890</name>
</gene>
<proteinExistence type="predicted"/>
<dbReference type="Gene3D" id="3.30.2310.20">
    <property type="entry name" value="RelE-like"/>
    <property type="match status" value="1"/>
</dbReference>
<protein>
    <submittedName>
        <fullName evidence="2">Type II toxin-antitoxin system RelE/ParE family toxin</fullName>
    </submittedName>
</protein>
<comment type="caution">
    <text evidence="2">The sequence shown here is derived from an EMBL/GenBank/DDBJ whole genome shotgun (WGS) entry which is preliminary data.</text>
</comment>
<evidence type="ECO:0000313" key="3">
    <source>
        <dbReference type="Proteomes" id="UP000486602"/>
    </source>
</evidence>
<organism evidence="2 3">
    <name type="scientific">Cryomorpha ignava</name>
    <dbReference type="NCBI Taxonomy" id="101383"/>
    <lineage>
        <taxon>Bacteria</taxon>
        <taxon>Pseudomonadati</taxon>
        <taxon>Bacteroidota</taxon>
        <taxon>Flavobacteriia</taxon>
        <taxon>Flavobacteriales</taxon>
        <taxon>Cryomorphaceae</taxon>
        <taxon>Cryomorpha</taxon>
    </lineage>
</organism>
<keyword evidence="1" id="KW-1277">Toxin-antitoxin system</keyword>
<dbReference type="InterPro" id="IPR007712">
    <property type="entry name" value="RelE/ParE_toxin"/>
</dbReference>
<dbReference type="RefSeq" id="WP_163285399.1">
    <property type="nucleotide sequence ID" value="NZ_JAAGVY010000018.1"/>
</dbReference>
<dbReference type="InterPro" id="IPR035093">
    <property type="entry name" value="RelE/ParE_toxin_dom_sf"/>
</dbReference>
<dbReference type="AlphaFoldDB" id="A0A7K3WTL8"/>
<reference evidence="2 3" key="1">
    <citation type="submission" date="2020-02" db="EMBL/GenBank/DDBJ databases">
        <title>Out from the shadows clarifying the taxonomy of the family Cryomorphaceae and related taxa by utilizing the GTDB taxonomic framework.</title>
        <authorList>
            <person name="Bowman J.P."/>
        </authorList>
    </citation>
    <scope>NUCLEOTIDE SEQUENCE [LARGE SCALE GENOMIC DNA]</scope>
    <source>
        <strain evidence="2 3">QSSC 1-22</strain>
    </source>
</reference>
<name>A0A7K3WTL8_9FLAO</name>
<dbReference type="Proteomes" id="UP000486602">
    <property type="component" value="Unassembled WGS sequence"/>
</dbReference>
<sequence>MDLELFWTEFAESELQRIFKYYNDIASYRVAYKIVNEILDEPEILKTHPEIGQLEELLAGKVEGFRYLVYRNHHKIIYWVNSEENRIEIVDVFDVRQYPEKIKRTI</sequence>
<evidence type="ECO:0000313" key="2">
    <source>
        <dbReference type="EMBL" id="NEN24005.1"/>
    </source>
</evidence>
<accession>A0A7K3WTL8</accession>
<dbReference type="EMBL" id="JAAGVY010000018">
    <property type="protein sequence ID" value="NEN24005.1"/>
    <property type="molecule type" value="Genomic_DNA"/>
</dbReference>
<dbReference type="SUPFAM" id="SSF143011">
    <property type="entry name" value="RelE-like"/>
    <property type="match status" value="1"/>
</dbReference>